<dbReference type="InterPro" id="IPR036249">
    <property type="entry name" value="Thioredoxin-like_sf"/>
</dbReference>
<dbReference type="PROSITE" id="PS50405">
    <property type="entry name" value="GST_CTER"/>
    <property type="match status" value="2"/>
</dbReference>
<dbReference type="InterPro" id="IPR036282">
    <property type="entry name" value="Glutathione-S-Trfase_C_sf"/>
</dbReference>
<dbReference type="InterPro" id="IPR010987">
    <property type="entry name" value="Glutathione-S-Trfase_C-like"/>
</dbReference>
<feature type="domain" description="GST N-terminal" evidence="5">
    <location>
        <begin position="442"/>
        <end position="519"/>
    </location>
</feature>
<comment type="catalytic activity">
    <reaction evidence="4">
        <text>RX + glutathione = an S-substituted glutathione + a halide anion + H(+)</text>
        <dbReference type="Rhea" id="RHEA:16437"/>
        <dbReference type="ChEBI" id="CHEBI:15378"/>
        <dbReference type="ChEBI" id="CHEBI:16042"/>
        <dbReference type="ChEBI" id="CHEBI:17792"/>
        <dbReference type="ChEBI" id="CHEBI:57925"/>
        <dbReference type="ChEBI" id="CHEBI:90779"/>
        <dbReference type="EC" id="2.5.1.18"/>
    </reaction>
</comment>
<evidence type="ECO:0000313" key="7">
    <source>
        <dbReference type="EMBL" id="CAB3371879.1"/>
    </source>
</evidence>
<feature type="domain" description="GST N-terminal" evidence="5">
    <location>
        <begin position="232"/>
        <end position="309"/>
    </location>
</feature>
<evidence type="ECO:0000313" key="8">
    <source>
        <dbReference type="Proteomes" id="UP000494165"/>
    </source>
</evidence>
<evidence type="ECO:0000256" key="1">
    <source>
        <dbReference type="ARBA" id="ARBA00012452"/>
    </source>
</evidence>
<evidence type="ECO:0000259" key="6">
    <source>
        <dbReference type="PROSITE" id="PS50405"/>
    </source>
</evidence>
<dbReference type="Gene3D" id="1.20.1050.130">
    <property type="match status" value="1"/>
</dbReference>
<dbReference type="PANTHER" id="PTHR11571">
    <property type="entry name" value="GLUTATHIONE S-TRANSFERASE"/>
    <property type="match status" value="1"/>
</dbReference>
<gene>
    <name evidence="7" type="ORF">CLODIP_2_CD00451</name>
</gene>
<comment type="similarity">
    <text evidence="3">Belongs to the GST superfamily. Sigma family.</text>
</comment>
<evidence type="ECO:0000256" key="4">
    <source>
        <dbReference type="ARBA" id="ARBA00047960"/>
    </source>
</evidence>
<evidence type="ECO:0000259" key="5">
    <source>
        <dbReference type="PROSITE" id="PS50404"/>
    </source>
</evidence>
<keyword evidence="2" id="KW-0808">Transferase</keyword>
<dbReference type="Gene3D" id="1.20.1050.10">
    <property type="match status" value="2"/>
</dbReference>
<dbReference type="FunFam" id="3.40.30.10:FF:000035">
    <property type="entry name" value="hematopoietic prostaglandin D synthase"/>
    <property type="match status" value="2"/>
</dbReference>
<dbReference type="InterPro" id="IPR004046">
    <property type="entry name" value="GST_C"/>
</dbReference>
<dbReference type="CDD" id="cd03039">
    <property type="entry name" value="GST_N_Sigma_like"/>
    <property type="match status" value="3"/>
</dbReference>
<organism evidence="7 8">
    <name type="scientific">Cloeon dipterum</name>
    <dbReference type="NCBI Taxonomy" id="197152"/>
    <lineage>
        <taxon>Eukaryota</taxon>
        <taxon>Metazoa</taxon>
        <taxon>Ecdysozoa</taxon>
        <taxon>Arthropoda</taxon>
        <taxon>Hexapoda</taxon>
        <taxon>Insecta</taxon>
        <taxon>Pterygota</taxon>
        <taxon>Palaeoptera</taxon>
        <taxon>Ephemeroptera</taxon>
        <taxon>Pisciforma</taxon>
        <taxon>Baetidae</taxon>
        <taxon>Cloeon</taxon>
    </lineage>
</organism>
<dbReference type="Proteomes" id="UP000494165">
    <property type="component" value="Unassembled WGS sequence"/>
</dbReference>
<keyword evidence="8" id="KW-1185">Reference proteome</keyword>
<feature type="domain" description="GST C-terminal" evidence="6">
    <location>
        <begin position="311"/>
        <end position="437"/>
    </location>
</feature>
<dbReference type="InterPro" id="IPR004045">
    <property type="entry name" value="Glutathione_S-Trfase_N"/>
</dbReference>
<dbReference type="InterPro" id="IPR040079">
    <property type="entry name" value="Glutathione_S-Trfase"/>
</dbReference>
<dbReference type="EC" id="2.5.1.18" evidence="1"/>
<dbReference type="SFLD" id="SFLDG00363">
    <property type="entry name" value="AMPS_(cytGST):_Alpha-__Mu-__Pi"/>
    <property type="match status" value="2"/>
</dbReference>
<reference evidence="7 8" key="1">
    <citation type="submission" date="2020-04" db="EMBL/GenBank/DDBJ databases">
        <authorList>
            <person name="Alioto T."/>
            <person name="Alioto T."/>
            <person name="Gomez Garrido J."/>
        </authorList>
    </citation>
    <scope>NUCLEOTIDE SEQUENCE [LARGE SCALE GENOMIC DNA]</scope>
</reference>
<dbReference type="SUPFAM" id="SSF47616">
    <property type="entry name" value="GST C-terminal domain-like"/>
    <property type="match status" value="2"/>
</dbReference>
<dbReference type="GO" id="GO:0006749">
    <property type="term" value="P:glutathione metabolic process"/>
    <property type="evidence" value="ECO:0007669"/>
    <property type="project" value="TreeGrafter"/>
</dbReference>
<accession>A0A8S1CRK9</accession>
<sequence length="558" mass="62397">MPTAKLTYFNGTGLGEGIRYLLSYGGVEFEDNRVNAQAFAEMKDKLPLGQLPILEYQGQTMYQSVAISRYLANSFNLAGKDAVEKGTCDVAVDTINDIRAALANYAYEKHEDAKKQKKEVVLKQAKFLVGKIENYLNKNGGHFLKDGQMSWADIFLASIADYLNRMAEEDIFADAPKIKALKAKVEAVPSISNITLNNLILPCFAPKCELKLQQSAAATKTTRTKTHFSKMAPVKLIYFDMTALGEPIRYILHYSGTEFEDERLTSEQFEPRRPTFPLGKLPVLELEGKTVHQSVAISRYLAKKAGLTGKDDWESFLCDIAVDSIQDLKATLVSFHYDNHEESKKTKKELALSTTIPYYLGKFEEILKENGGHFVNGQLTWADFWFVGLVDFLNHMACKDILADSPGLNALKTKVEELPAIKKEAIKSSATRTITRLISIMAPVKLIYFDVTALGEPIRYILHYSDTEFEDERLTSEQFGPRKPTFPLGKLPVLELDGKTVHQSVAISRYLAKKAGLAGKDDWESLLCDIAVDSILDLKSGKNLISGRAQSFLSGRYY</sequence>
<dbReference type="EMBL" id="CADEPI010000066">
    <property type="protein sequence ID" value="CAB3371879.1"/>
    <property type="molecule type" value="Genomic_DNA"/>
</dbReference>
<dbReference type="PROSITE" id="PS50404">
    <property type="entry name" value="GST_NTER"/>
    <property type="match status" value="3"/>
</dbReference>
<protein>
    <recommendedName>
        <fullName evidence="1">glutathione transferase</fullName>
        <ecNumber evidence="1">2.5.1.18</ecNumber>
    </recommendedName>
</protein>
<dbReference type="PANTHER" id="PTHR11571:SF224">
    <property type="entry name" value="HEMATOPOIETIC PROSTAGLANDIN D SYNTHASE"/>
    <property type="match status" value="1"/>
</dbReference>
<dbReference type="CDD" id="cd03192">
    <property type="entry name" value="GST_C_Sigma_like"/>
    <property type="match status" value="2"/>
</dbReference>
<dbReference type="AlphaFoldDB" id="A0A8S1CRK9"/>
<dbReference type="SUPFAM" id="SSF52833">
    <property type="entry name" value="Thioredoxin-like"/>
    <property type="match status" value="3"/>
</dbReference>
<dbReference type="SFLD" id="SFLDS00019">
    <property type="entry name" value="Glutathione_Transferase_(cytos"/>
    <property type="match status" value="2"/>
</dbReference>
<feature type="domain" description="GST C-terminal" evidence="6">
    <location>
        <begin position="81"/>
        <end position="210"/>
    </location>
</feature>
<dbReference type="Pfam" id="PF02798">
    <property type="entry name" value="GST_N"/>
    <property type="match status" value="3"/>
</dbReference>
<dbReference type="Gene3D" id="3.40.30.10">
    <property type="entry name" value="Glutaredoxin"/>
    <property type="match status" value="2"/>
</dbReference>
<dbReference type="Pfam" id="PF14497">
    <property type="entry name" value="GST_C_3"/>
    <property type="match status" value="2"/>
</dbReference>
<dbReference type="GO" id="GO:0004364">
    <property type="term" value="F:glutathione transferase activity"/>
    <property type="evidence" value="ECO:0007669"/>
    <property type="project" value="UniProtKB-EC"/>
</dbReference>
<comment type="caution">
    <text evidence="7">The sequence shown here is derived from an EMBL/GenBank/DDBJ whole genome shotgun (WGS) entry which is preliminary data.</text>
</comment>
<proteinExistence type="inferred from homology"/>
<name>A0A8S1CRK9_9INSE</name>
<dbReference type="SFLD" id="SFLDG01205">
    <property type="entry name" value="AMPS.1"/>
    <property type="match status" value="2"/>
</dbReference>
<dbReference type="FunFam" id="1.20.1050.10:FF:000030">
    <property type="entry name" value="Glutathione S-transferase S1"/>
    <property type="match status" value="2"/>
</dbReference>
<dbReference type="GO" id="GO:0004602">
    <property type="term" value="F:glutathione peroxidase activity"/>
    <property type="evidence" value="ECO:0007669"/>
    <property type="project" value="UniProtKB-ARBA"/>
</dbReference>
<dbReference type="OrthoDB" id="414243at2759"/>
<evidence type="ECO:0000256" key="3">
    <source>
        <dbReference type="ARBA" id="ARBA00038317"/>
    </source>
</evidence>
<dbReference type="InterPro" id="IPR050213">
    <property type="entry name" value="GST_superfamily"/>
</dbReference>
<feature type="domain" description="GST N-terminal" evidence="5">
    <location>
        <begin position="2"/>
        <end position="79"/>
    </location>
</feature>
<evidence type="ECO:0000256" key="2">
    <source>
        <dbReference type="ARBA" id="ARBA00022679"/>
    </source>
</evidence>